<dbReference type="EMBL" id="AYRZ02000003">
    <property type="protein sequence ID" value="PHT88443.1"/>
    <property type="molecule type" value="Genomic_DNA"/>
</dbReference>
<evidence type="ECO:0000313" key="6">
    <source>
        <dbReference type="EMBL" id="PHT88443.1"/>
    </source>
</evidence>
<keyword evidence="4" id="KW-0539">Nucleus</keyword>
<dbReference type="GO" id="GO:0140670">
    <property type="term" value="F:cohesin unloader activity"/>
    <property type="evidence" value="ECO:0000318"/>
    <property type="project" value="GO_Central"/>
</dbReference>
<feature type="compositionally biased region" description="Basic and acidic residues" evidence="5">
    <location>
        <begin position="673"/>
        <end position="688"/>
    </location>
</feature>
<dbReference type="GO" id="GO:0005634">
    <property type="term" value="C:nucleus"/>
    <property type="evidence" value="ECO:0000318"/>
    <property type="project" value="GO_Central"/>
</dbReference>
<evidence type="ECO:0000256" key="4">
    <source>
        <dbReference type="ARBA" id="ARBA00023242"/>
    </source>
</evidence>
<feature type="region of interest" description="Disordered" evidence="5">
    <location>
        <begin position="629"/>
        <end position="802"/>
    </location>
</feature>
<feature type="compositionally biased region" description="Basic residues" evidence="5">
    <location>
        <begin position="511"/>
        <end position="537"/>
    </location>
</feature>
<dbReference type="PANTHER" id="PTHR12663:SF70">
    <property type="entry name" value="SISTER CHROMATID COHESION PROTEIN PDS5 HOMOLOG A-LIKE"/>
    <property type="match status" value="1"/>
</dbReference>
<reference evidence="6 7" key="2">
    <citation type="journal article" date="2017" name="Genome Biol.">
        <title>New reference genome sequences of hot pepper reveal the massive evolution of plant disease-resistance genes by retroduplication.</title>
        <authorList>
            <person name="Kim S."/>
            <person name="Park J."/>
            <person name="Yeom S.I."/>
            <person name="Kim Y.M."/>
            <person name="Seo E."/>
            <person name="Kim K.T."/>
            <person name="Kim M.S."/>
            <person name="Lee J.M."/>
            <person name="Cheong K."/>
            <person name="Shin H.S."/>
            <person name="Kim S.B."/>
            <person name="Han K."/>
            <person name="Lee J."/>
            <person name="Park M."/>
            <person name="Lee H.A."/>
            <person name="Lee H.Y."/>
            <person name="Lee Y."/>
            <person name="Oh S."/>
            <person name="Lee J.H."/>
            <person name="Choi E."/>
            <person name="Choi E."/>
            <person name="Lee S.E."/>
            <person name="Jeon J."/>
            <person name="Kim H."/>
            <person name="Choi G."/>
            <person name="Song H."/>
            <person name="Lee J."/>
            <person name="Lee S.C."/>
            <person name="Kwon J.K."/>
            <person name="Lee H.Y."/>
            <person name="Koo N."/>
            <person name="Hong Y."/>
            <person name="Kim R.W."/>
            <person name="Kang W.H."/>
            <person name="Huh J.H."/>
            <person name="Kang B.C."/>
            <person name="Yang T.J."/>
            <person name="Lee Y.H."/>
            <person name="Bennetzen J.L."/>
            <person name="Choi D."/>
        </authorList>
    </citation>
    <scope>NUCLEOTIDE SEQUENCE [LARGE SCALE GENOMIC DNA]</scope>
    <source>
        <strain evidence="7">cv. CM334</strain>
    </source>
</reference>
<dbReference type="Proteomes" id="UP000222542">
    <property type="component" value="Unassembled WGS sequence"/>
</dbReference>
<evidence type="ECO:0000256" key="1">
    <source>
        <dbReference type="ARBA" id="ARBA00004123"/>
    </source>
</evidence>
<accession>A0A2G3A2I2</accession>
<sequence>MADSPSSSSSQKEIEEGLKECGISLNNLPSSTEELITLLDKVESVLLKVGQAPTDSIKDALQPVMKAMVGDELLKHSDVDVTVSVVSCINELAIISAPLQPYDDVLMKEIFQLTIRAFEELSNSGRSYHKAVNVLRSVAEVKASVLLLDLECDALVMEMFEMFPRIIRPDHPNVVFTSMEVIMTQLIEESDEIKMELLQPLLDSLRKENQIWSPISSKLGEKVLKECASTVRPCLLEALKSGTMNLDDYVDIVASICRTPGGEEMMENKNATDAVSPIKVGPSASVISETLPEDGAPLNNDGTFLKTLQHCSHDEHKGTSGSKRKSCQRSRKSRSVLKGAVDTTSGLNIVKREGNFTDAEESSVKQIDEKKQKNDRATIEIHDIEESGDEKIKLAFGDENPSSELAKPKRRRKLSVKKDEDSKRRRFTKKYGEEIVGTRIRVWWPLDRMFYEGAVSTFDPVNKKHQITYDDGETEILNLSKERFEILEDNPSDKEHEADLQCNAVSSVPSTKKKAKRNSSIKKKPGISSSKRSKKNPQKSDIECMDIPIPDKMNDAADVGCETSSGKKERVDKEDNDIRQKQGSEAYKVLLERSLLEDHPSDKNRETDLQSNDVSAVVSTEKAKIIFSIKKKPGVSSSKRSKRNPQKSDIVSMDIPIPDKTNAAADIGYETSSGKKDSVDKKDNDISQKRRSRTPKIAVENSLTLEDHLSDKYVQKHETDLQSNVVSSVPSMKKKAKRTTSIKKEPGISTSKRFKRKPQKSDIESLDIPIPYPMNDAADVGCKTSSGDKEHVDKEDNDITQKQRSKTCKAALDCSLALEDQPSDKKPEADLQSNDVSSSLSTKRKAKRTSSIKKESVSSSKRSKRKAQKSGIESLDVLIPDEVNDASDVGCKMIVSSSKRLIFCCCTLFSAVSLSEVYVLRVLTSRFSIFRSKRKAQKSDIESLDVLIPDEMNDASAVGCETSYGDKERLDKEDNMITEAESKTLEVVP</sequence>
<keyword evidence="2" id="KW-0227">DNA damage</keyword>
<keyword evidence="3" id="KW-0234">DNA repair</keyword>
<feature type="compositionally biased region" description="Basic and acidic residues" evidence="5">
    <location>
        <begin position="705"/>
        <end position="720"/>
    </location>
</feature>
<dbReference type="GO" id="GO:0006281">
    <property type="term" value="P:DNA repair"/>
    <property type="evidence" value="ECO:0007669"/>
    <property type="project" value="UniProtKB-KW"/>
</dbReference>
<protein>
    <recommendedName>
        <fullName evidence="8">Tudor domain-containing protein</fullName>
    </recommendedName>
</protein>
<feature type="compositionally biased region" description="Basic residues" evidence="5">
    <location>
        <begin position="629"/>
        <end position="645"/>
    </location>
</feature>
<evidence type="ECO:0000256" key="5">
    <source>
        <dbReference type="SAM" id="MobiDB-lite"/>
    </source>
</evidence>
<gene>
    <name evidence="6" type="ORF">T459_10549</name>
</gene>
<organism evidence="6 7">
    <name type="scientific">Capsicum annuum</name>
    <name type="common">Capsicum pepper</name>
    <dbReference type="NCBI Taxonomy" id="4072"/>
    <lineage>
        <taxon>Eukaryota</taxon>
        <taxon>Viridiplantae</taxon>
        <taxon>Streptophyta</taxon>
        <taxon>Embryophyta</taxon>
        <taxon>Tracheophyta</taxon>
        <taxon>Spermatophyta</taxon>
        <taxon>Magnoliopsida</taxon>
        <taxon>eudicotyledons</taxon>
        <taxon>Gunneridae</taxon>
        <taxon>Pentapetalae</taxon>
        <taxon>asterids</taxon>
        <taxon>lamiids</taxon>
        <taxon>Solanales</taxon>
        <taxon>Solanaceae</taxon>
        <taxon>Solanoideae</taxon>
        <taxon>Capsiceae</taxon>
        <taxon>Capsicum</taxon>
    </lineage>
</organism>
<name>A0A2G3A2I2_CAPAN</name>
<reference evidence="6 7" key="1">
    <citation type="journal article" date="2014" name="Nat. Genet.">
        <title>Genome sequence of the hot pepper provides insights into the evolution of pungency in Capsicum species.</title>
        <authorList>
            <person name="Kim S."/>
            <person name="Park M."/>
            <person name="Yeom S.I."/>
            <person name="Kim Y.M."/>
            <person name="Lee J.M."/>
            <person name="Lee H.A."/>
            <person name="Seo E."/>
            <person name="Choi J."/>
            <person name="Cheong K."/>
            <person name="Kim K.T."/>
            <person name="Jung K."/>
            <person name="Lee G.W."/>
            <person name="Oh S.K."/>
            <person name="Bae C."/>
            <person name="Kim S.B."/>
            <person name="Lee H.Y."/>
            <person name="Kim S.Y."/>
            <person name="Kim M.S."/>
            <person name="Kang B.C."/>
            <person name="Jo Y.D."/>
            <person name="Yang H.B."/>
            <person name="Jeong H.J."/>
            <person name="Kang W.H."/>
            <person name="Kwon J.K."/>
            <person name="Shin C."/>
            <person name="Lim J.Y."/>
            <person name="Park J.H."/>
            <person name="Huh J.H."/>
            <person name="Kim J.S."/>
            <person name="Kim B.D."/>
            <person name="Cohen O."/>
            <person name="Paran I."/>
            <person name="Suh M.C."/>
            <person name="Lee S.B."/>
            <person name="Kim Y.K."/>
            <person name="Shin Y."/>
            <person name="Noh S.J."/>
            <person name="Park J."/>
            <person name="Seo Y.S."/>
            <person name="Kwon S.Y."/>
            <person name="Kim H.A."/>
            <person name="Park J.M."/>
            <person name="Kim H.J."/>
            <person name="Choi S.B."/>
            <person name="Bosland P.W."/>
            <person name="Reeves G."/>
            <person name="Jo S.H."/>
            <person name="Lee B.W."/>
            <person name="Cho H.T."/>
            <person name="Choi H.S."/>
            <person name="Lee M.S."/>
            <person name="Yu Y."/>
            <person name="Do Choi Y."/>
            <person name="Park B.S."/>
            <person name="van Deynze A."/>
            <person name="Ashrafi H."/>
            <person name="Hill T."/>
            <person name="Kim W.T."/>
            <person name="Pai H.S."/>
            <person name="Ahn H.K."/>
            <person name="Yeam I."/>
            <person name="Giovannoni J.J."/>
            <person name="Rose J.K."/>
            <person name="Sorensen I."/>
            <person name="Lee S.J."/>
            <person name="Kim R.W."/>
            <person name="Choi I.Y."/>
            <person name="Choi B.S."/>
            <person name="Lim J.S."/>
            <person name="Lee Y.H."/>
            <person name="Choi D."/>
        </authorList>
    </citation>
    <scope>NUCLEOTIDE SEQUENCE [LARGE SCALE GENOMIC DNA]</scope>
    <source>
        <strain evidence="7">cv. CM334</strain>
    </source>
</reference>
<feature type="compositionally biased region" description="Basic and acidic residues" evidence="5">
    <location>
        <begin position="565"/>
        <end position="582"/>
    </location>
</feature>
<dbReference type="CDD" id="cd20404">
    <property type="entry name" value="Tudor_Agenet_AtEML-like"/>
    <property type="match status" value="1"/>
</dbReference>
<dbReference type="GO" id="GO:0000785">
    <property type="term" value="C:chromatin"/>
    <property type="evidence" value="ECO:0000318"/>
    <property type="project" value="GO_Central"/>
</dbReference>
<comment type="caution">
    <text evidence="6">The sequence shown here is derived from an EMBL/GenBank/DDBJ whole genome shotgun (WGS) entry which is preliminary data.</text>
</comment>
<comment type="subcellular location">
    <subcellularLocation>
        <location evidence="1">Nucleus</location>
    </subcellularLocation>
</comment>
<dbReference type="OMA" id="TRIRVWW"/>
<feature type="compositionally biased region" description="Basic and acidic residues" evidence="5">
    <location>
        <begin position="786"/>
        <end position="801"/>
    </location>
</feature>
<feature type="compositionally biased region" description="Basic residues" evidence="5">
    <location>
        <begin position="842"/>
        <end position="851"/>
    </location>
</feature>
<evidence type="ECO:0000256" key="2">
    <source>
        <dbReference type="ARBA" id="ARBA00022763"/>
    </source>
</evidence>
<dbReference type="GO" id="GO:0007064">
    <property type="term" value="P:mitotic sister chromatid cohesion"/>
    <property type="evidence" value="ECO:0000318"/>
    <property type="project" value="GO_Central"/>
</dbReference>
<feature type="region of interest" description="Disordered" evidence="5">
    <location>
        <begin position="312"/>
        <end position="340"/>
    </location>
</feature>
<feature type="region of interest" description="Disordered" evidence="5">
    <location>
        <begin position="819"/>
        <end position="868"/>
    </location>
</feature>
<dbReference type="Gramene" id="PHT88443">
    <property type="protein sequence ID" value="PHT88443"/>
    <property type="gene ID" value="T459_10549"/>
</dbReference>
<feature type="compositionally biased region" description="Basic residues" evidence="5">
    <location>
        <begin position="322"/>
        <end position="335"/>
    </location>
</feature>
<proteinExistence type="predicted"/>
<feature type="compositionally biased region" description="Basic residues" evidence="5">
    <location>
        <begin position="732"/>
        <end position="741"/>
    </location>
</feature>
<evidence type="ECO:0000256" key="3">
    <source>
        <dbReference type="ARBA" id="ARBA00023204"/>
    </source>
</evidence>
<keyword evidence="7" id="KW-1185">Reference proteome</keyword>
<feature type="compositionally biased region" description="Polar residues" evidence="5">
    <location>
        <begin position="721"/>
        <end position="730"/>
    </location>
</feature>
<dbReference type="Pfam" id="PF20168">
    <property type="entry name" value="PDS5"/>
    <property type="match status" value="1"/>
</dbReference>
<feature type="compositionally biased region" description="Basic and acidic residues" evidence="5">
    <location>
        <begin position="590"/>
        <end position="608"/>
    </location>
</feature>
<dbReference type="PANTHER" id="PTHR12663">
    <property type="entry name" value="ANDROGEN INDUCED INHIBITOR OF PROLIFERATION AS3 / PDS5-RELATED"/>
    <property type="match status" value="1"/>
</dbReference>
<feature type="region of interest" description="Disordered" evidence="5">
    <location>
        <begin position="398"/>
        <end position="423"/>
    </location>
</feature>
<dbReference type="AlphaFoldDB" id="A0A2G3A2I2"/>
<evidence type="ECO:0008006" key="8">
    <source>
        <dbReference type="Google" id="ProtNLM"/>
    </source>
</evidence>
<feature type="region of interest" description="Disordered" evidence="5">
    <location>
        <begin position="503"/>
        <end position="615"/>
    </location>
</feature>
<dbReference type="SUPFAM" id="SSF63748">
    <property type="entry name" value="Tudor/PWWP/MBT"/>
    <property type="match status" value="1"/>
</dbReference>
<dbReference type="InterPro" id="IPR039776">
    <property type="entry name" value="Pds5"/>
</dbReference>
<dbReference type="Gene3D" id="2.30.30.140">
    <property type="match status" value="1"/>
</dbReference>
<evidence type="ECO:0000313" key="7">
    <source>
        <dbReference type="Proteomes" id="UP000222542"/>
    </source>
</evidence>
<dbReference type="STRING" id="4072.A0A2G3A2I2"/>
<feature type="compositionally biased region" description="Polar residues" evidence="5">
    <location>
        <begin position="831"/>
        <end position="841"/>
    </location>
</feature>